<evidence type="ECO:0000256" key="1">
    <source>
        <dbReference type="ARBA" id="ARBA00005173"/>
    </source>
</evidence>
<keyword evidence="7" id="KW-0149">Chlorophyll biosynthesis</keyword>
<keyword evidence="10" id="KW-1185">Reference proteome</keyword>
<protein>
    <recommendedName>
        <fullName evidence="3 8">Protochlorophyllide reductase</fullName>
        <ecNumber evidence="3 8">1.3.1.33</ecNumber>
    </recommendedName>
</protein>
<evidence type="ECO:0000256" key="4">
    <source>
        <dbReference type="ARBA" id="ARBA00022531"/>
    </source>
</evidence>
<reference evidence="9 10" key="1">
    <citation type="submission" date="2012-06" db="EMBL/GenBank/DDBJ databases">
        <title>Finished chromosome of genome of Oscillatoria acuminata PCC 6304.</title>
        <authorList>
            <consortium name="US DOE Joint Genome Institute"/>
            <person name="Gugger M."/>
            <person name="Coursin T."/>
            <person name="Rippka R."/>
            <person name="Tandeau De Marsac N."/>
            <person name="Huntemann M."/>
            <person name="Wei C.-L."/>
            <person name="Han J."/>
            <person name="Detter J.C."/>
            <person name="Han C."/>
            <person name="Tapia R."/>
            <person name="Davenport K."/>
            <person name="Daligault H."/>
            <person name="Erkkila T."/>
            <person name="Gu W."/>
            <person name="Munk A.C.C."/>
            <person name="Teshima H."/>
            <person name="Xu Y."/>
            <person name="Chain P."/>
            <person name="Chen A."/>
            <person name="Krypides N."/>
            <person name="Mavromatis K."/>
            <person name="Markowitz V."/>
            <person name="Szeto E."/>
            <person name="Ivanova N."/>
            <person name="Mikhailova N."/>
            <person name="Ovchinnikova G."/>
            <person name="Pagani I."/>
            <person name="Pati A."/>
            <person name="Goodwin L."/>
            <person name="Peters L."/>
            <person name="Pitluck S."/>
            <person name="Woyke T."/>
            <person name="Kerfeld C."/>
        </authorList>
    </citation>
    <scope>NUCLEOTIDE SEQUENCE [LARGE SCALE GENOMIC DNA]</scope>
    <source>
        <strain evidence="9 10">PCC 6304</strain>
    </source>
</reference>
<dbReference type="HOGENOM" id="CLU_010194_44_3_3"/>
<evidence type="ECO:0000256" key="8">
    <source>
        <dbReference type="NCBIfam" id="TIGR01289"/>
    </source>
</evidence>
<keyword evidence="5" id="KW-0521">NADP</keyword>
<dbReference type="STRING" id="56110.Oscil6304_5032"/>
<dbReference type="GO" id="GO:0016630">
    <property type="term" value="F:protochlorophyllide reductase activity"/>
    <property type="evidence" value="ECO:0007669"/>
    <property type="project" value="UniProtKB-UniRule"/>
</dbReference>
<keyword evidence="6 9" id="KW-0560">Oxidoreductase</keyword>
<dbReference type="EC" id="1.3.1.33" evidence="3 8"/>
<dbReference type="InParanoid" id="K9TR96"/>
<proteinExistence type="inferred from homology"/>
<dbReference type="eggNOG" id="COG1028">
    <property type="taxonomic scope" value="Bacteria"/>
</dbReference>
<evidence type="ECO:0000256" key="6">
    <source>
        <dbReference type="ARBA" id="ARBA00023002"/>
    </source>
</evidence>
<dbReference type="PATRIC" id="fig|56110.3.peg.6151"/>
<organism evidence="9 10">
    <name type="scientific">Oscillatoria acuminata PCC 6304</name>
    <dbReference type="NCBI Taxonomy" id="56110"/>
    <lineage>
        <taxon>Bacteria</taxon>
        <taxon>Bacillati</taxon>
        <taxon>Cyanobacteriota</taxon>
        <taxon>Cyanophyceae</taxon>
        <taxon>Oscillatoriophycideae</taxon>
        <taxon>Oscillatoriales</taxon>
        <taxon>Oscillatoriaceae</taxon>
        <taxon>Oscillatoria</taxon>
    </lineage>
</organism>
<evidence type="ECO:0000256" key="7">
    <source>
        <dbReference type="ARBA" id="ARBA00023171"/>
    </source>
</evidence>
<dbReference type="EMBL" id="CP003607">
    <property type="protein sequence ID" value="AFY84534.1"/>
    <property type="molecule type" value="Genomic_DNA"/>
</dbReference>
<dbReference type="InterPro" id="IPR005979">
    <property type="entry name" value="Prochl_reduct"/>
</dbReference>
<keyword evidence="4" id="KW-0602">Photosynthesis</keyword>
<evidence type="ECO:0000313" key="10">
    <source>
        <dbReference type="Proteomes" id="UP000010367"/>
    </source>
</evidence>
<dbReference type="Gene3D" id="3.40.50.720">
    <property type="entry name" value="NAD(P)-binding Rossmann-like Domain"/>
    <property type="match status" value="1"/>
</dbReference>
<gene>
    <name evidence="9" type="ORF">Oscil6304_5032</name>
</gene>
<sequence>MEPCYGTLGPREKFSLPSRSQYEILDLVNNGQLISLPMEQDRKSTVVITGASSGVGLYGAKALAKRGWHVIMACRDLAKAEKAAQSVGMSPDSYTILHIDLGSLQSVRQFINDFRATGRTLDALVCNAAIYMPLIKEPLRSPEGYELSVATNHLGHFLLCNVMLEDMKRSPAPDKRMVILGTVTHNPDELGGKIPPRPDLGDFKGFAEGFKDPHSMIDGKKFEPVKAYKDSKVCNVLTMRELHERYHESTGITFTSLYPGCVAETPLFRNHYPLFQKIFPIFQKYITKGYVSQDLAGERVADVVADPEYKQSGAYWSWGNRQKKDRKSFVQRVSPQARDNDNGKRMWELSAKLVGLA</sequence>
<dbReference type="PANTHER" id="PTHR44419:SF19">
    <property type="entry name" value="PROTOCHLOROPHYLLIDE REDUCTASE A, CHLOROPLASTIC"/>
    <property type="match status" value="1"/>
</dbReference>
<dbReference type="InterPro" id="IPR036291">
    <property type="entry name" value="NAD(P)-bd_dom_sf"/>
</dbReference>
<dbReference type="KEGG" id="oac:Oscil6304_5032"/>
<name>K9TR96_9CYAN</name>
<dbReference type="CDD" id="cd09810">
    <property type="entry name" value="LPOR_like_SDR_c_like"/>
    <property type="match status" value="1"/>
</dbReference>
<evidence type="ECO:0000256" key="5">
    <source>
        <dbReference type="ARBA" id="ARBA00022857"/>
    </source>
</evidence>
<dbReference type="GO" id="GO:0015995">
    <property type="term" value="P:chlorophyll biosynthetic process"/>
    <property type="evidence" value="ECO:0007669"/>
    <property type="project" value="UniProtKB-UniRule"/>
</dbReference>
<comment type="similarity">
    <text evidence="2">Belongs to the short-chain dehydrogenases/reductases (SDR) family. POR subfamily.</text>
</comment>
<comment type="pathway">
    <text evidence="1">Porphyrin-containing compound metabolism; chlorophyll biosynthesis.</text>
</comment>
<dbReference type="Pfam" id="PF00106">
    <property type="entry name" value="adh_short"/>
    <property type="match status" value="1"/>
</dbReference>
<dbReference type="PRINTS" id="PR00081">
    <property type="entry name" value="GDHRDH"/>
</dbReference>
<dbReference type="GO" id="GO:0015979">
    <property type="term" value="P:photosynthesis"/>
    <property type="evidence" value="ECO:0007669"/>
    <property type="project" value="UniProtKB-KW"/>
</dbReference>
<dbReference type="SUPFAM" id="SSF51735">
    <property type="entry name" value="NAD(P)-binding Rossmann-fold domains"/>
    <property type="match status" value="1"/>
</dbReference>
<dbReference type="InterPro" id="IPR002347">
    <property type="entry name" value="SDR_fam"/>
</dbReference>
<dbReference type="AlphaFoldDB" id="K9TR96"/>
<evidence type="ECO:0000256" key="3">
    <source>
        <dbReference type="ARBA" id="ARBA00012006"/>
    </source>
</evidence>
<evidence type="ECO:0000256" key="2">
    <source>
        <dbReference type="ARBA" id="ARBA00005821"/>
    </source>
</evidence>
<dbReference type="NCBIfam" id="TIGR01289">
    <property type="entry name" value="LPOR"/>
    <property type="match status" value="1"/>
</dbReference>
<accession>K9TR96</accession>
<dbReference type="PANTHER" id="PTHR44419">
    <property type="entry name" value="PROTOCHLOROPHYLLIDE REDUCTASE C, CHLOROPLASTIC"/>
    <property type="match status" value="1"/>
</dbReference>
<evidence type="ECO:0000313" key="9">
    <source>
        <dbReference type="EMBL" id="AFY84534.1"/>
    </source>
</evidence>
<dbReference type="UniPathway" id="UPA00668"/>
<dbReference type="Proteomes" id="UP000010367">
    <property type="component" value="Chromosome"/>
</dbReference>